<dbReference type="InterPro" id="IPR039418">
    <property type="entry name" value="LexA-like"/>
</dbReference>
<dbReference type="PANTHER" id="PTHR33516:SF2">
    <property type="entry name" value="LEXA REPRESSOR-RELATED"/>
    <property type="match status" value="1"/>
</dbReference>
<dbReference type="InterPro" id="IPR015927">
    <property type="entry name" value="Peptidase_S24_S26A/B/C"/>
</dbReference>
<dbReference type="KEGG" id="epi:Q3V30_12175"/>
<dbReference type="SUPFAM" id="SSF47413">
    <property type="entry name" value="lambda repressor-like DNA-binding domains"/>
    <property type="match status" value="1"/>
</dbReference>
<sequence length="219" mass="24134">MKTEMNDRIRQRRTQLDYTQQQLAKLLGVSRVSVTKWENGSVKPAGENLHHLAKALTCSPEWLLYGTGDHIKDDTRLKPITPPMISVPVISSVQAGAWTDSYAAARLSDVIRWCSTTVKVSDDAFALDVRGESMTNPNGYPSIPEGSTVIVEPNYGSFTELNGKIVVAVIDGSSDATVKKMVVDGPYHYLMPLNPNFKPIECDNSCRILGKVVQVLQEL</sequence>
<reference evidence="2 3" key="1">
    <citation type="submission" date="2023-07" db="EMBL/GenBank/DDBJ databases">
        <title>Pathogenic bacteria of pear tree diseases.</title>
        <authorList>
            <person name="Zhang Z."/>
            <person name="He L."/>
            <person name="Huang R."/>
        </authorList>
    </citation>
    <scope>NUCLEOTIDE SEQUENCE [LARGE SCALE GENOMIC DNA]</scope>
    <source>
        <strain evidence="2 3">DE2</strain>
    </source>
</reference>
<dbReference type="GO" id="GO:0003677">
    <property type="term" value="F:DNA binding"/>
    <property type="evidence" value="ECO:0007669"/>
    <property type="project" value="InterPro"/>
</dbReference>
<dbReference type="InterPro" id="IPR001387">
    <property type="entry name" value="Cro/C1-type_HTH"/>
</dbReference>
<protein>
    <submittedName>
        <fullName evidence="2">LexA family transcriptional regulator</fullName>
    </submittedName>
</protein>
<accession>A0AA50DNA6</accession>
<dbReference type="InterPro" id="IPR050077">
    <property type="entry name" value="LexA_repressor"/>
</dbReference>
<dbReference type="AlphaFoldDB" id="A0AA50DNA6"/>
<dbReference type="SUPFAM" id="SSF51306">
    <property type="entry name" value="LexA/Signal peptidase"/>
    <property type="match status" value="1"/>
</dbReference>
<proteinExistence type="predicted"/>
<dbReference type="InterPro" id="IPR036286">
    <property type="entry name" value="LexA/Signal_pep-like_sf"/>
</dbReference>
<dbReference type="Pfam" id="PF01381">
    <property type="entry name" value="HTH_3"/>
    <property type="match status" value="1"/>
</dbReference>
<dbReference type="CDD" id="cd00093">
    <property type="entry name" value="HTH_XRE"/>
    <property type="match status" value="1"/>
</dbReference>
<dbReference type="SMART" id="SM00530">
    <property type="entry name" value="HTH_XRE"/>
    <property type="match status" value="1"/>
</dbReference>
<keyword evidence="3" id="KW-1185">Reference proteome</keyword>
<dbReference type="RefSeq" id="WP_306213198.1">
    <property type="nucleotide sequence ID" value="NZ_CP132353.1"/>
</dbReference>
<gene>
    <name evidence="2" type="ORF">Q3V30_12175</name>
</gene>
<name>A0AA50DNA6_9GAMM</name>
<dbReference type="InterPro" id="IPR010982">
    <property type="entry name" value="Lambda_DNA-bd_dom_sf"/>
</dbReference>
<evidence type="ECO:0000259" key="1">
    <source>
        <dbReference type="PROSITE" id="PS50943"/>
    </source>
</evidence>
<dbReference type="PROSITE" id="PS50943">
    <property type="entry name" value="HTH_CROC1"/>
    <property type="match status" value="1"/>
</dbReference>
<dbReference type="Gene3D" id="1.10.260.40">
    <property type="entry name" value="lambda repressor-like DNA-binding domains"/>
    <property type="match status" value="1"/>
</dbReference>
<dbReference type="EMBL" id="CP132353">
    <property type="protein sequence ID" value="WLS80950.1"/>
    <property type="molecule type" value="Genomic_DNA"/>
</dbReference>
<dbReference type="Gene3D" id="2.10.109.10">
    <property type="entry name" value="Umud Fragment, subunit A"/>
    <property type="match status" value="1"/>
</dbReference>
<organism evidence="2 3">
    <name type="scientific">Erwinia pyri</name>
    <dbReference type="NCBI Taxonomy" id="3062598"/>
    <lineage>
        <taxon>Bacteria</taxon>
        <taxon>Pseudomonadati</taxon>
        <taxon>Pseudomonadota</taxon>
        <taxon>Gammaproteobacteria</taxon>
        <taxon>Enterobacterales</taxon>
        <taxon>Erwiniaceae</taxon>
        <taxon>Erwinia</taxon>
    </lineage>
</organism>
<dbReference type="PANTHER" id="PTHR33516">
    <property type="entry name" value="LEXA REPRESSOR"/>
    <property type="match status" value="1"/>
</dbReference>
<dbReference type="CDD" id="cd06529">
    <property type="entry name" value="S24_LexA-like"/>
    <property type="match status" value="1"/>
</dbReference>
<dbReference type="Pfam" id="PF00717">
    <property type="entry name" value="Peptidase_S24"/>
    <property type="match status" value="1"/>
</dbReference>
<evidence type="ECO:0000313" key="2">
    <source>
        <dbReference type="EMBL" id="WLS80950.1"/>
    </source>
</evidence>
<evidence type="ECO:0000313" key="3">
    <source>
        <dbReference type="Proteomes" id="UP001228139"/>
    </source>
</evidence>
<feature type="domain" description="HTH cro/C1-type" evidence="1">
    <location>
        <begin position="9"/>
        <end position="63"/>
    </location>
</feature>
<dbReference type="Proteomes" id="UP001228139">
    <property type="component" value="Chromosome"/>
</dbReference>